<comment type="caution">
    <text evidence="7">The sequence shown here is derived from an EMBL/GenBank/DDBJ whole genome shotgun (WGS) entry which is preliminary data.</text>
</comment>
<dbReference type="OrthoDB" id="9757917at2"/>
<evidence type="ECO:0000313" key="8">
    <source>
        <dbReference type="Proteomes" id="UP000027665"/>
    </source>
</evidence>
<dbReference type="Pfam" id="PF13087">
    <property type="entry name" value="AAA_12"/>
    <property type="match status" value="1"/>
</dbReference>
<dbReference type="eggNOG" id="COG1198">
    <property type="taxonomic scope" value="Bacteria"/>
</dbReference>
<evidence type="ECO:0000256" key="1">
    <source>
        <dbReference type="SAM" id="Coils"/>
    </source>
</evidence>
<dbReference type="FunFam" id="3.40.50.300:FF:002063">
    <property type="entry name" value="DNA helicase related protein"/>
    <property type="match status" value="1"/>
</dbReference>
<feature type="domain" description="Restriction endonuclease type II-like" evidence="6">
    <location>
        <begin position="1297"/>
        <end position="1392"/>
    </location>
</feature>
<feature type="compositionally biased region" description="Basic and acidic residues" evidence="2">
    <location>
        <begin position="57"/>
        <end position="68"/>
    </location>
</feature>
<protein>
    <submittedName>
        <fullName evidence="7">Uncharacterized protein</fullName>
    </submittedName>
</protein>
<dbReference type="EMBL" id="JMKI01000036">
    <property type="protein sequence ID" value="KEJ92078.1"/>
    <property type="molecule type" value="Genomic_DNA"/>
</dbReference>
<feature type="compositionally biased region" description="Basic and acidic residues" evidence="2">
    <location>
        <begin position="1433"/>
        <end position="1443"/>
    </location>
</feature>
<dbReference type="InterPro" id="IPR021754">
    <property type="entry name" value="DUF3320"/>
</dbReference>
<dbReference type="InterPro" id="IPR041677">
    <property type="entry name" value="DNA2/NAM7_AAA_11"/>
</dbReference>
<evidence type="ECO:0000259" key="4">
    <source>
        <dbReference type="Pfam" id="PF13086"/>
    </source>
</evidence>
<dbReference type="RefSeq" id="WP_051682779.1">
    <property type="nucleotide sequence ID" value="NZ_JMKI01000036.1"/>
</dbReference>
<feature type="region of interest" description="Disordered" evidence="2">
    <location>
        <begin position="35"/>
        <end position="71"/>
    </location>
</feature>
<dbReference type="Gene3D" id="3.40.50.300">
    <property type="entry name" value="P-loop containing nucleotide triphosphate hydrolases"/>
    <property type="match status" value="3"/>
</dbReference>
<dbReference type="SUPFAM" id="SSF52980">
    <property type="entry name" value="Restriction endonuclease-like"/>
    <property type="match status" value="1"/>
</dbReference>
<gene>
    <name evidence="7" type="ORF">EH55_06780</name>
</gene>
<evidence type="ECO:0000259" key="6">
    <source>
        <dbReference type="Pfam" id="PF18741"/>
    </source>
</evidence>
<dbReference type="InterPro" id="IPR049468">
    <property type="entry name" value="Restrct_endonuc-II-like_dom"/>
</dbReference>
<evidence type="ECO:0000313" key="7">
    <source>
        <dbReference type="EMBL" id="KEJ92078.1"/>
    </source>
</evidence>
<dbReference type="Pfam" id="PF11784">
    <property type="entry name" value="DUF3320"/>
    <property type="match status" value="1"/>
</dbReference>
<feature type="domain" description="DNA2/NAM7 helicase helicase" evidence="4">
    <location>
        <begin position="360"/>
        <end position="440"/>
    </location>
</feature>
<dbReference type="PANTHER" id="PTHR10887:SF530">
    <property type="entry name" value="SUPERFAMILY I DNA HELICASES"/>
    <property type="match status" value="1"/>
</dbReference>
<organism evidence="7 8">
    <name type="scientific">Synergistes jonesii</name>
    <dbReference type="NCBI Taxonomy" id="2754"/>
    <lineage>
        <taxon>Bacteria</taxon>
        <taxon>Thermotogati</taxon>
        <taxon>Synergistota</taxon>
        <taxon>Synergistia</taxon>
        <taxon>Synergistales</taxon>
        <taxon>Synergistaceae</taxon>
        <taxon>Synergistes</taxon>
    </lineage>
</organism>
<dbReference type="Pfam" id="PF13195">
    <property type="entry name" value="DUF4011"/>
    <property type="match status" value="1"/>
</dbReference>
<feature type="coiled-coil region" evidence="1">
    <location>
        <begin position="437"/>
        <end position="482"/>
    </location>
</feature>
<dbReference type="InterPro" id="IPR025103">
    <property type="entry name" value="DUF4011"/>
</dbReference>
<dbReference type="Pfam" id="PF18741">
    <property type="entry name" value="MTES_1575"/>
    <property type="match status" value="1"/>
</dbReference>
<dbReference type="STRING" id="2754.EH55_06780"/>
<dbReference type="InterPro" id="IPR045055">
    <property type="entry name" value="DNA2/NAM7-like"/>
</dbReference>
<dbReference type="Gene3D" id="3.40.960.10">
    <property type="entry name" value="VSR Endonuclease"/>
    <property type="match status" value="1"/>
</dbReference>
<dbReference type="GeneID" id="90983967"/>
<keyword evidence="8" id="KW-1185">Reference proteome</keyword>
<dbReference type="SUPFAM" id="SSF52540">
    <property type="entry name" value="P-loop containing nucleoside triphosphate hydrolases"/>
    <property type="match status" value="1"/>
</dbReference>
<dbReference type="InterPro" id="IPR027417">
    <property type="entry name" value="P-loop_NTPase"/>
</dbReference>
<feature type="domain" description="DNA2/NAM7 helicase-like C-terminal" evidence="5">
    <location>
        <begin position="1053"/>
        <end position="1246"/>
    </location>
</feature>
<sequence>MTDSADGKYRVDLSFVPATNRASRQSVPPALVCVDESATHEPLEGAGPDIPAPPPPRHIERGEAKEEAGPQPFSKLAQWERKLLDLGLRNTLINMRLSQSVIPIISPSLEALEDALSDGGDFSLLACPPEMKLPEGEVNFEALQSSGLPEEFIMSEFKSRRLRAAQSERDLSQTIKTLYRSAKTAAEENGANTLYLALGIIRWYESGRSAKARYAPAILVPVELVRRSASAGYVMRMRDDEPQMNVTLLEKIKQDFQITVGGVDPLPADEHGVDVKKVLAAVRSAIMEQPRWEVLETACVGIFSFSQFVMWNDVRNRAGDLAKNKIVSSLIEGRLTWEARDMQIGERVGEENVLLPLPADASQLFAIKAACAGESFVLHGPPGTGKSQSITTLIANALAGGRSVLFVAEKMAALEVVRRRLEKIGIGPFCLELHSNKSRKRDVLEQLRRASEAAKENPPEEYGRAARRCAALRAELDEYAEALHKKQKCGLSVYELINEYEKYSKAAEIPPLPDKFAAEATADALARQDSLVGSLTAAARATGHPHGHPLGAVGRTSYAQQIKDELPQALEEYKSALAATDAACADFAEASAMPAASSLADVEKLAAISDELALWRELPRAWGAAEKIDDYLAGVRGMARHSERAGELRAELSSAWKEGFFDENGRELAAEFKEASSKWFVGKFFGVRQISKKVAHLAKSALRNEELGKHFERLAEYQSEKSAADALFAELGGGLGKLSDGDKTDWRKISERAEAAAISAAGLRGLCGDDSLRLRCTADEKLFALADAQKSALEKLAAAKGALYSLLDIKEYRGGGWLANQAKLCADIAENAGGIREWITWNAAADDAERCGLAPLLEAYRGGMAHDEIQGAYKKSLYKTLASRAIDAAPPLSSFSGALFDEKIEQFKRLDKELCEAAKKEIFCRLAARVPNFAKEASQSSEVGILQRAIRSGGRGTSIRRLFEQIPNLLPRLCPCMLMSPISAAQYLDPAREPFDLVVFDEASQLPTCKAVGALARGRSAVVVGDPKQMPPTSFFAANVTDEDNLDCEDLESVLDDCIALGMPQTHLLWHYRSRHESLIAFSNEKFYENRLYTFPSADDRESKVKLVHVDGVFDRGRTRQNRAEAEAVVEELKRRCRDAELSKLSVGVVTFNISQQNLIDDLLNEACKSDAELDAWAYDSEEPVFIKNLENVQGDERDVILFSIGYGPDESGKVHMNFGPLNREGGWRRLNVAITRSRCEMLVFATIEPEQIDLTKSSSAGAAALKDFLEYARGRWLPRSEGASKGGAADKESVAETVRAALKDNGIETQLAIGRSGYRVDIGVLDSENEGSYMLGILLDGESYGSSKTTRDREIAQTSVLRGLGWNVMHLWTMDWWDNGGREIKRILAEIERIKQKAKEKGAERSAPEITAAQPAAEAPERPEPSAAARAGRSEPKEEEIPRYTATALKERAITPEDFLLPRHTAAIRAKALEVIEHEAPVSEALATRRVVRSFGIARAGSRIQSRMEEIFASLRLKSTMQGNVKIYWNEDQAPDDYRIFRAAASGADRRDALDVPVQEAANAVLRVLEEQVSLPKEELIKEAAKLLGCARQGAAATALFTAAVEYASAKGRVTQSENGKLTLGAKGPEKR</sequence>
<dbReference type="Proteomes" id="UP000027665">
    <property type="component" value="Unassembled WGS sequence"/>
</dbReference>
<feature type="region of interest" description="Disordered" evidence="2">
    <location>
        <begin position="1399"/>
        <end position="1444"/>
    </location>
</feature>
<dbReference type="Pfam" id="PF13086">
    <property type="entry name" value="AAA_11"/>
    <property type="match status" value="1"/>
</dbReference>
<dbReference type="PANTHER" id="PTHR10887">
    <property type="entry name" value="DNA2/NAM7 HELICASE FAMILY"/>
    <property type="match status" value="1"/>
</dbReference>
<evidence type="ECO:0000259" key="5">
    <source>
        <dbReference type="Pfam" id="PF13087"/>
    </source>
</evidence>
<feature type="compositionally biased region" description="Low complexity" evidence="2">
    <location>
        <begin position="1409"/>
        <end position="1419"/>
    </location>
</feature>
<keyword evidence="1" id="KW-0175">Coiled coil</keyword>
<evidence type="ECO:0000259" key="3">
    <source>
        <dbReference type="Pfam" id="PF11784"/>
    </source>
</evidence>
<dbReference type="InterPro" id="IPR011335">
    <property type="entry name" value="Restrct_endonuc-II-like"/>
</dbReference>
<accession>A0A073IP09</accession>
<dbReference type="InterPro" id="IPR041679">
    <property type="entry name" value="DNA2/NAM7-like_C"/>
</dbReference>
<dbReference type="CDD" id="cd18808">
    <property type="entry name" value="SF1_C_Upf1"/>
    <property type="match status" value="1"/>
</dbReference>
<dbReference type="GO" id="GO:0004386">
    <property type="term" value="F:helicase activity"/>
    <property type="evidence" value="ECO:0007669"/>
    <property type="project" value="InterPro"/>
</dbReference>
<evidence type="ECO:0000256" key="2">
    <source>
        <dbReference type="SAM" id="MobiDB-lite"/>
    </source>
</evidence>
<name>A0A073IP09_9BACT</name>
<feature type="compositionally biased region" description="Basic and acidic residues" evidence="2">
    <location>
        <begin position="1399"/>
        <end position="1408"/>
    </location>
</feature>
<proteinExistence type="predicted"/>
<reference evidence="7 8" key="1">
    <citation type="submission" date="2014-04" db="EMBL/GenBank/DDBJ databases">
        <title>Draft Genome Sequence of Synergistes jonesii.</title>
        <authorList>
            <person name="Coil D.A."/>
            <person name="Eisen J.A."/>
            <person name="Holland-Moritz H.E."/>
        </authorList>
    </citation>
    <scope>NUCLEOTIDE SEQUENCE [LARGE SCALE GENOMIC DNA]</scope>
    <source>
        <strain evidence="7 8">78-1</strain>
    </source>
</reference>
<dbReference type="eggNOG" id="COG1112">
    <property type="taxonomic scope" value="Bacteria"/>
</dbReference>
<dbReference type="InterPro" id="IPR047187">
    <property type="entry name" value="SF1_C_Upf1"/>
</dbReference>
<feature type="coiled-coil region" evidence="1">
    <location>
        <begin position="1116"/>
        <end position="1143"/>
    </location>
</feature>
<feature type="domain" description="DUF3320" evidence="3">
    <location>
        <begin position="1459"/>
        <end position="1507"/>
    </location>
</feature>